<sequence length="350" mass="40145">MSYIVVLLFSLGVCVVHCGRHTLQYDISLVSSYSHSVPHYTITAYIDGLQYGRYDSATRRGQVLIPSMVIPSRSTHLKHMLLQIEFAQKQEVAEKQKMESLMGFLNKTHGNGEFHVFQRKFACELHKDGTISGYDEIAFDGKELMTFDRERVVHVPVTQEALAMTQLWNRNYDYAKINKLYMENDCIENMKMYLLYVSTDLERKVPPKVKVSSSESESGTKLHCRVYGFYPRDVEVKWIKNGRDEIHSEEAAQILPNPDGTYQIRVSVGVTPEEGATYSCHIDHSSLEKTLVVPFEPSHRSASRILILVMAVLFFAFVALGIFVTGNRKRRETFNVLFCTYPWVVWPPIP</sequence>
<keyword evidence="4 8" id="KW-0472">Membrane</keyword>
<evidence type="ECO:0000256" key="9">
    <source>
        <dbReference type="SAM" id="SignalP"/>
    </source>
</evidence>
<keyword evidence="2" id="KW-1003">Cell membrane</keyword>
<dbReference type="PRINTS" id="PR01638">
    <property type="entry name" value="MHCCLASSI"/>
</dbReference>
<dbReference type="Pfam" id="PF00129">
    <property type="entry name" value="MHC_I"/>
    <property type="match status" value="1"/>
</dbReference>
<evidence type="ECO:0000256" key="7">
    <source>
        <dbReference type="RuleBase" id="RU004439"/>
    </source>
</evidence>
<evidence type="ECO:0000256" key="5">
    <source>
        <dbReference type="ARBA" id="ARBA00023157"/>
    </source>
</evidence>
<evidence type="ECO:0000256" key="2">
    <source>
        <dbReference type="ARBA" id="ARBA00022475"/>
    </source>
</evidence>
<comment type="subcellular location">
    <subcellularLocation>
        <location evidence="1">Cell membrane</location>
    </subcellularLocation>
</comment>
<keyword evidence="5" id="KW-1015">Disulfide bond</keyword>
<dbReference type="InterPro" id="IPR050208">
    <property type="entry name" value="MHC_class-I_related"/>
</dbReference>
<dbReference type="PANTHER" id="PTHR16675">
    <property type="entry name" value="MHC CLASS I-RELATED"/>
    <property type="match status" value="1"/>
</dbReference>
<evidence type="ECO:0000256" key="3">
    <source>
        <dbReference type="ARBA" id="ARBA00022729"/>
    </source>
</evidence>
<dbReference type="InterPro" id="IPR007110">
    <property type="entry name" value="Ig-like_dom"/>
</dbReference>
<comment type="similarity">
    <text evidence="7">Belongs to the MHC class I family.</text>
</comment>
<keyword evidence="6" id="KW-0325">Glycoprotein</keyword>
<accession>A0A8J1IQ84</accession>
<feature type="chain" id="PRO_5035230285" evidence="9">
    <location>
        <begin position="19"/>
        <end position="350"/>
    </location>
</feature>
<dbReference type="InterPro" id="IPR013783">
    <property type="entry name" value="Ig-like_fold"/>
</dbReference>
<evidence type="ECO:0000256" key="4">
    <source>
        <dbReference type="ARBA" id="ARBA00023136"/>
    </source>
</evidence>
<dbReference type="SMART" id="SM00407">
    <property type="entry name" value="IGc1"/>
    <property type="match status" value="1"/>
</dbReference>
<evidence type="ECO:0000313" key="13">
    <source>
        <dbReference type="Xenbase" id="XB-GENE-5894693"/>
    </source>
</evidence>
<dbReference type="GO" id="GO:0005615">
    <property type="term" value="C:extracellular space"/>
    <property type="evidence" value="ECO:0000318"/>
    <property type="project" value="GO_Central"/>
</dbReference>
<evidence type="ECO:0000256" key="8">
    <source>
        <dbReference type="SAM" id="Phobius"/>
    </source>
</evidence>
<dbReference type="Xenbase" id="XB-GENE-5894693">
    <property type="gene designation" value="azgp1"/>
</dbReference>
<dbReference type="Gene3D" id="2.60.40.10">
    <property type="entry name" value="Immunoglobulins"/>
    <property type="match status" value="1"/>
</dbReference>
<keyword evidence="8" id="KW-1133">Transmembrane helix</keyword>
<proteinExistence type="inferred from homology"/>
<gene>
    <name evidence="13" type="primary">azgp1</name>
    <name evidence="12" type="synonym">LOC100490896</name>
</gene>
<dbReference type="InterPro" id="IPR036179">
    <property type="entry name" value="Ig-like_dom_sf"/>
</dbReference>
<keyword evidence="8" id="KW-0812">Transmembrane</keyword>
<dbReference type="SUPFAM" id="SSF54452">
    <property type="entry name" value="MHC antigen-recognition domain"/>
    <property type="match status" value="1"/>
</dbReference>
<dbReference type="Proteomes" id="UP000008143">
    <property type="component" value="Chromosome 8"/>
</dbReference>
<dbReference type="InterPro" id="IPR011162">
    <property type="entry name" value="MHC_I/II-like_Ag-recog"/>
</dbReference>
<dbReference type="SUPFAM" id="SSF48726">
    <property type="entry name" value="Immunoglobulin"/>
    <property type="match status" value="1"/>
</dbReference>
<evidence type="ECO:0000313" key="12">
    <source>
        <dbReference type="RefSeq" id="XP_031747754.1"/>
    </source>
</evidence>
<dbReference type="FunFam" id="3.30.500.10:FF:000003">
    <property type="entry name" value="IgG receptor FcRn large subunit p51"/>
    <property type="match status" value="1"/>
</dbReference>
<evidence type="ECO:0000256" key="1">
    <source>
        <dbReference type="ARBA" id="ARBA00004236"/>
    </source>
</evidence>
<dbReference type="FunFam" id="2.60.40.10:FF:001497">
    <property type="entry name" value="MHC class I antigen"/>
    <property type="match status" value="1"/>
</dbReference>
<dbReference type="PANTHER" id="PTHR16675:SF291">
    <property type="entry name" value="ZINC-ALPHA-2-GLYCOPROTEIN-LIKE ISOFORM X1"/>
    <property type="match status" value="1"/>
</dbReference>
<dbReference type="Pfam" id="PF07654">
    <property type="entry name" value="C1-set"/>
    <property type="match status" value="1"/>
</dbReference>
<evidence type="ECO:0000313" key="11">
    <source>
        <dbReference type="Proteomes" id="UP000008143"/>
    </source>
</evidence>
<dbReference type="GO" id="GO:0009897">
    <property type="term" value="C:external side of plasma membrane"/>
    <property type="evidence" value="ECO:0000318"/>
    <property type="project" value="GO_Central"/>
</dbReference>
<dbReference type="AGR" id="Xenbase:XB-GENE-5894693"/>
<dbReference type="AlphaFoldDB" id="A0A8J1IQ84"/>
<keyword evidence="3 9" id="KW-0732">Signal</keyword>
<dbReference type="GO" id="GO:0006955">
    <property type="term" value="P:immune response"/>
    <property type="evidence" value="ECO:0000318"/>
    <property type="project" value="GO_Central"/>
</dbReference>
<organism evidence="11 12">
    <name type="scientific">Xenopus tropicalis</name>
    <name type="common">Western clawed frog</name>
    <name type="synonym">Silurana tropicalis</name>
    <dbReference type="NCBI Taxonomy" id="8364"/>
    <lineage>
        <taxon>Eukaryota</taxon>
        <taxon>Metazoa</taxon>
        <taxon>Chordata</taxon>
        <taxon>Craniata</taxon>
        <taxon>Vertebrata</taxon>
        <taxon>Euteleostomi</taxon>
        <taxon>Amphibia</taxon>
        <taxon>Batrachia</taxon>
        <taxon>Anura</taxon>
        <taxon>Pipoidea</taxon>
        <taxon>Pipidae</taxon>
        <taxon>Xenopodinae</taxon>
        <taxon>Xenopus</taxon>
        <taxon>Silurana</taxon>
    </lineage>
</organism>
<reference evidence="12" key="1">
    <citation type="submission" date="2025-08" db="UniProtKB">
        <authorList>
            <consortium name="RefSeq"/>
        </authorList>
    </citation>
    <scope>IDENTIFICATION</scope>
    <source>
        <strain evidence="12">Nigerian</strain>
        <tissue evidence="12">Liver and blood</tissue>
    </source>
</reference>
<dbReference type="PROSITE" id="PS50835">
    <property type="entry name" value="IG_LIKE"/>
    <property type="match status" value="1"/>
</dbReference>
<feature type="domain" description="Ig-like" evidence="10">
    <location>
        <begin position="207"/>
        <end position="292"/>
    </location>
</feature>
<dbReference type="Gene3D" id="3.30.500.10">
    <property type="entry name" value="MHC class I-like antigen recognition-like"/>
    <property type="match status" value="1"/>
</dbReference>
<feature type="transmembrane region" description="Helical" evidence="8">
    <location>
        <begin position="305"/>
        <end position="324"/>
    </location>
</feature>
<dbReference type="RefSeq" id="XP_031747754.1">
    <property type="nucleotide sequence ID" value="XM_031891894.1"/>
</dbReference>
<dbReference type="InterPro" id="IPR001039">
    <property type="entry name" value="MHC_I_a_a1/a2"/>
</dbReference>
<keyword evidence="11" id="KW-1185">Reference proteome</keyword>
<feature type="signal peptide" evidence="9">
    <location>
        <begin position="1"/>
        <end position="18"/>
    </location>
</feature>
<dbReference type="OrthoDB" id="8936120at2759"/>
<protein>
    <submittedName>
        <fullName evidence="12">Zinc-alpha-2-glycoprotein-like isoform X1</fullName>
    </submittedName>
</protein>
<evidence type="ECO:0000256" key="6">
    <source>
        <dbReference type="ARBA" id="ARBA00023180"/>
    </source>
</evidence>
<dbReference type="KEGG" id="xtr:100490896"/>
<dbReference type="InterPro" id="IPR003597">
    <property type="entry name" value="Ig_C1-set"/>
</dbReference>
<dbReference type="InterPro" id="IPR037055">
    <property type="entry name" value="MHC_I-like_Ag-recog_sf"/>
</dbReference>
<dbReference type="InterPro" id="IPR011161">
    <property type="entry name" value="MHC_I-like_Ag-recog"/>
</dbReference>
<evidence type="ECO:0000259" key="10">
    <source>
        <dbReference type="PROSITE" id="PS50835"/>
    </source>
</evidence>
<name>A0A8J1IQ84_XENTR</name>